<dbReference type="EMBL" id="AUZY01011069">
    <property type="protein sequence ID" value="EQD36149.1"/>
    <property type="molecule type" value="Genomic_DNA"/>
</dbReference>
<proteinExistence type="predicted"/>
<dbReference type="EMBL" id="AUZZ01006411">
    <property type="protein sequence ID" value="EQD46453.1"/>
    <property type="molecule type" value="Genomic_DNA"/>
</dbReference>
<comment type="caution">
    <text evidence="2">The sequence shown here is derived from an EMBL/GenBank/DDBJ whole genome shotgun (WGS) entry which is preliminary data.</text>
</comment>
<reference evidence="2" key="1">
    <citation type="submission" date="2013-08" db="EMBL/GenBank/DDBJ databases">
        <authorList>
            <person name="Mendez C."/>
            <person name="Richter M."/>
            <person name="Ferrer M."/>
            <person name="Sanchez J."/>
        </authorList>
    </citation>
    <scope>NUCLEOTIDE SEQUENCE</scope>
</reference>
<gene>
    <name evidence="1" type="ORF">B1B_16622</name>
    <name evidence="2" type="ORF">B2A_08890</name>
</gene>
<accession>T0ZP62</accession>
<dbReference type="AlphaFoldDB" id="T0ZP62"/>
<evidence type="ECO:0000313" key="2">
    <source>
        <dbReference type="EMBL" id="EQD46453.1"/>
    </source>
</evidence>
<evidence type="ECO:0000313" key="1">
    <source>
        <dbReference type="EMBL" id="EQD36149.1"/>
    </source>
</evidence>
<reference evidence="2" key="2">
    <citation type="journal article" date="2014" name="ISME J.">
        <title>Microbial stratification in low pH oxic and suboxic macroscopic growths along an acid mine drainage.</title>
        <authorList>
            <person name="Mendez-Garcia C."/>
            <person name="Mesa V."/>
            <person name="Sprenger R.R."/>
            <person name="Richter M."/>
            <person name="Diez M.S."/>
            <person name="Solano J."/>
            <person name="Bargiela R."/>
            <person name="Golyshina O.V."/>
            <person name="Manteca A."/>
            <person name="Ramos J.L."/>
            <person name="Gallego J.R."/>
            <person name="Llorente I."/>
            <person name="Martins Dos Santos V.A."/>
            <person name="Jensen O.N."/>
            <person name="Pelaez A.I."/>
            <person name="Sanchez J."/>
            <person name="Ferrer M."/>
        </authorList>
    </citation>
    <scope>NUCLEOTIDE SEQUENCE</scope>
</reference>
<name>T0ZP62_9ZZZZ</name>
<protein>
    <submittedName>
        <fullName evidence="2">Uncharacterized protein</fullName>
    </submittedName>
</protein>
<sequence length="184" mass="20517">MGASNPDIRNEVDESRGVLKKLQLLIPGFRGYRQAEDLRVADALLRKQVSTYLENSQSKLQDFRSSLVSSGNYQFLTMVASELSRVQQFQGELLHSEQGYSGISPSIRIDTQKLNALYEYDYAFLQGASDMVTLSDLSSVDMSSQQDLAKRLSDLDAAIKKMKSAWEQRLVKVEAIKLNPGGSS</sequence>
<organism evidence="2">
    <name type="scientific">mine drainage metagenome</name>
    <dbReference type="NCBI Taxonomy" id="410659"/>
    <lineage>
        <taxon>unclassified sequences</taxon>
        <taxon>metagenomes</taxon>
        <taxon>ecological metagenomes</taxon>
    </lineage>
</organism>